<protein>
    <submittedName>
        <fullName evidence="1">Uncharacterized protein</fullName>
    </submittedName>
</protein>
<name>A0A4Q5LPI7_9SPHI</name>
<evidence type="ECO:0000313" key="1">
    <source>
        <dbReference type="EMBL" id="RYU91305.1"/>
    </source>
</evidence>
<comment type="caution">
    <text evidence="1">The sequence shown here is derived from an EMBL/GenBank/DDBJ whole genome shotgun (WGS) entry which is preliminary data.</text>
</comment>
<dbReference type="Proteomes" id="UP000293331">
    <property type="component" value="Unassembled WGS sequence"/>
</dbReference>
<gene>
    <name evidence="1" type="ORF">EWM62_05030</name>
</gene>
<accession>A0A4Q5LPI7</accession>
<organism evidence="1 2">
    <name type="scientific">Mucilaginibacter terrigena</name>
    <dbReference type="NCBI Taxonomy" id="2492395"/>
    <lineage>
        <taxon>Bacteria</taxon>
        <taxon>Pseudomonadati</taxon>
        <taxon>Bacteroidota</taxon>
        <taxon>Sphingobacteriia</taxon>
        <taxon>Sphingobacteriales</taxon>
        <taxon>Sphingobacteriaceae</taxon>
        <taxon>Mucilaginibacter</taxon>
    </lineage>
</organism>
<dbReference type="RefSeq" id="WP_129875565.1">
    <property type="nucleotide sequence ID" value="NZ_SEWG01000002.1"/>
</dbReference>
<proteinExistence type="predicted"/>
<dbReference type="OrthoDB" id="1444051at2"/>
<keyword evidence="2" id="KW-1185">Reference proteome</keyword>
<dbReference type="AlphaFoldDB" id="A0A4Q5LPI7"/>
<dbReference type="EMBL" id="SEWG01000002">
    <property type="protein sequence ID" value="RYU91305.1"/>
    <property type="molecule type" value="Genomic_DNA"/>
</dbReference>
<sequence length="89" mass="10545">MRTSLNNIKEIDDHVLGLATPQDGLLFEAKMILNPQLRADVFWHKQTLSLVQQYGRTQLRADIEAIHNQLFTQPEHRSFRQTILRFFKR</sequence>
<reference evidence="1 2" key="1">
    <citation type="submission" date="2019-02" db="EMBL/GenBank/DDBJ databases">
        <title>Bacterial novel species Mucilaginibacter sp. 17JY9-4 isolated from soil.</title>
        <authorList>
            <person name="Jung H.-Y."/>
        </authorList>
    </citation>
    <scope>NUCLEOTIDE SEQUENCE [LARGE SCALE GENOMIC DNA]</scope>
    <source>
        <strain evidence="1 2">17JY9-4</strain>
    </source>
</reference>
<evidence type="ECO:0000313" key="2">
    <source>
        <dbReference type="Proteomes" id="UP000293331"/>
    </source>
</evidence>